<dbReference type="PROSITE" id="PS01075">
    <property type="entry name" value="ACETATE_KINASE_1"/>
    <property type="match status" value="1"/>
</dbReference>
<evidence type="ECO:0000256" key="3">
    <source>
        <dbReference type="ARBA" id="ARBA00022679"/>
    </source>
</evidence>
<dbReference type="CDD" id="cd24010">
    <property type="entry name" value="ASKHA_NBD_AcK_PK"/>
    <property type="match status" value="1"/>
</dbReference>
<dbReference type="PIRSF" id="PIRSF000722">
    <property type="entry name" value="Acetate_prop_kin"/>
    <property type="match status" value="1"/>
</dbReference>
<dbReference type="UniPathway" id="UPA00340">
    <property type="reaction ID" value="UER00458"/>
</dbReference>
<evidence type="ECO:0000256" key="9">
    <source>
        <dbReference type="HAMAP-Rule" id="MF_00020"/>
    </source>
</evidence>
<gene>
    <name evidence="9" type="primary">ackA</name>
    <name evidence="11" type="ORF">ICW73_00200</name>
</gene>
<feature type="site" description="Transition state stabilizer" evidence="9">
    <location>
        <position position="193"/>
    </location>
</feature>
<evidence type="ECO:0000256" key="10">
    <source>
        <dbReference type="RuleBase" id="RU003835"/>
    </source>
</evidence>
<dbReference type="PRINTS" id="PR00471">
    <property type="entry name" value="ACETATEKNASE"/>
</dbReference>
<comment type="subcellular location">
    <subcellularLocation>
        <location evidence="9">Cytoplasm</location>
    </subcellularLocation>
</comment>
<evidence type="ECO:0000256" key="2">
    <source>
        <dbReference type="ARBA" id="ARBA00022490"/>
    </source>
</evidence>
<keyword evidence="6 9" id="KW-0418">Kinase</keyword>
<keyword evidence="3 9" id="KW-0808">Transferase</keyword>
<comment type="pathway">
    <text evidence="9">Metabolic intermediate biosynthesis; acetyl-CoA biosynthesis; acetyl-CoA from acetate: step 1/2.</text>
</comment>
<dbReference type="PANTHER" id="PTHR21060">
    <property type="entry name" value="ACETATE KINASE"/>
    <property type="match status" value="1"/>
</dbReference>
<dbReference type="GO" id="GO:0006085">
    <property type="term" value="P:acetyl-CoA biosynthetic process"/>
    <property type="evidence" value="ECO:0007669"/>
    <property type="project" value="UniProtKB-UniRule"/>
</dbReference>
<dbReference type="EMBL" id="CP061275">
    <property type="protein sequence ID" value="QNS01900.1"/>
    <property type="molecule type" value="Genomic_DNA"/>
</dbReference>
<comment type="subunit">
    <text evidence="9">Homodimer.</text>
</comment>
<organism evidence="11 12">
    <name type="scientific">Buchnera aphidicola</name>
    <name type="common">Pentalonia nigronervosa</name>
    <dbReference type="NCBI Taxonomy" id="1309793"/>
    <lineage>
        <taxon>Bacteria</taxon>
        <taxon>Pseudomonadati</taxon>
        <taxon>Pseudomonadota</taxon>
        <taxon>Gammaproteobacteria</taxon>
        <taxon>Enterobacterales</taxon>
        <taxon>Erwiniaceae</taxon>
        <taxon>Buchnera</taxon>
    </lineage>
</organism>
<evidence type="ECO:0000256" key="7">
    <source>
        <dbReference type="ARBA" id="ARBA00022840"/>
    </source>
</evidence>
<evidence type="ECO:0000313" key="12">
    <source>
        <dbReference type="Proteomes" id="UP000516346"/>
    </source>
</evidence>
<dbReference type="NCBIfam" id="TIGR00016">
    <property type="entry name" value="ackA"/>
    <property type="match status" value="1"/>
</dbReference>
<dbReference type="GO" id="GO:0006083">
    <property type="term" value="P:acetate metabolic process"/>
    <property type="evidence" value="ECO:0007669"/>
    <property type="project" value="TreeGrafter"/>
</dbReference>
<dbReference type="GO" id="GO:0005524">
    <property type="term" value="F:ATP binding"/>
    <property type="evidence" value="ECO:0007669"/>
    <property type="project" value="UniProtKB-KW"/>
</dbReference>
<keyword evidence="5 9" id="KW-0547">Nucleotide-binding</keyword>
<dbReference type="GO" id="GO:0008776">
    <property type="term" value="F:acetate kinase activity"/>
    <property type="evidence" value="ECO:0007669"/>
    <property type="project" value="UniProtKB-UniRule"/>
</dbReference>
<comment type="cofactor">
    <cofactor evidence="9">
        <name>Mg(2+)</name>
        <dbReference type="ChEBI" id="CHEBI:18420"/>
    </cofactor>
    <cofactor evidence="9">
        <name>Mn(2+)</name>
        <dbReference type="ChEBI" id="CHEBI:29035"/>
    </cofactor>
    <text evidence="9">Mg(2+). Can also accept Mn(2+).</text>
</comment>
<keyword evidence="4 9" id="KW-0479">Metal-binding</keyword>
<evidence type="ECO:0000256" key="1">
    <source>
        <dbReference type="ARBA" id="ARBA00008748"/>
    </source>
</evidence>
<dbReference type="InterPro" id="IPR004372">
    <property type="entry name" value="Ac/propionate_kinase"/>
</dbReference>
<dbReference type="GO" id="GO:0000287">
    <property type="term" value="F:magnesium ion binding"/>
    <property type="evidence" value="ECO:0007669"/>
    <property type="project" value="UniProtKB-UniRule"/>
</dbReference>
<dbReference type="Pfam" id="PF00871">
    <property type="entry name" value="Acetate_kinase"/>
    <property type="match status" value="1"/>
</dbReference>
<dbReference type="InterPro" id="IPR023865">
    <property type="entry name" value="Aliphatic_acid_kinase_CS"/>
</dbReference>
<dbReference type="PROSITE" id="PS01076">
    <property type="entry name" value="ACETATE_KINASE_2"/>
    <property type="match status" value="1"/>
</dbReference>
<name>A0A7H1AZJ5_9GAMM</name>
<evidence type="ECO:0000256" key="8">
    <source>
        <dbReference type="ARBA" id="ARBA00022842"/>
    </source>
</evidence>
<reference evidence="11 12" key="1">
    <citation type="submission" date="2020-09" db="EMBL/GenBank/DDBJ databases">
        <title>Genome sequence of the banana aphid, Pentalonia nigronervosa Coquerel (Hemiptera: Aphididae) and its symbionts.</title>
        <authorList>
            <person name="Mathers T.C."/>
            <person name="Mugford S.T."/>
            <person name="Hogenhout S.A."/>
            <person name="Tripathi L."/>
        </authorList>
    </citation>
    <scope>NUCLEOTIDE SEQUENCE [LARGE SCALE GENOMIC DNA]</scope>
    <source>
        <strain evidence="11">Ba4</strain>
    </source>
</reference>
<comment type="function">
    <text evidence="9">Catalyzes the formation of acetyl phosphate from acetate and ATP. Can also catalyze the reverse reaction.</text>
</comment>
<dbReference type="Proteomes" id="UP000516346">
    <property type="component" value="Chromosome"/>
</dbReference>
<feature type="site" description="Transition state stabilizer" evidence="9">
    <location>
        <position position="254"/>
    </location>
</feature>
<dbReference type="GO" id="GO:0005829">
    <property type="term" value="C:cytosol"/>
    <property type="evidence" value="ECO:0007669"/>
    <property type="project" value="TreeGrafter"/>
</dbReference>
<feature type="binding site" evidence="9">
    <location>
        <begin position="296"/>
        <end position="298"/>
    </location>
    <ligand>
        <name>ATP</name>
        <dbReference type="ChEBI" id="CHEBI:30616"/>
    </ligand>
</feature>
<sequence length="413" mass="46576">MFYLRKTIGEKILNNLILVLNCGSSSIKFAILNSKKEKKYLFGIVEQLFLSKTYVTWTCLGKKHKKNIGSYVCHKQALNFVFEIILSTRQDILKNLIGIGHRVVHGGLKIKKSVLVNDNIIKYIKDACCFAPLHNPVNLIGIQESIRQYPCLSKKNVAVFDTTFYQNMPKTAFLYAIPYRFYKDYNIRRYGAHGISHDYVSRKCAVILNKKIRHLNIITCHLGNGASISAIRNGLCVDTSMGLTPLEGLVMGTRSGDIDPAVIFFMNKQLNINITQIEEILTKKSGLLGLSGISSDFRYFEKHYFLDKKAKMSVDVFCYRLAKYIGSYSILMDNDLDALVFTGGIGENVPLVRTIVMSKLSLLNFNICETRNKSINFGLSGLITTDNSRPAFVISTDEELSIAQETLNIINNK</sequence>
<evidence type="ECO:0000313" key="11">
    <source>
        <dbReference type="EMBL" id="QNS01900.1"/>
    </source>
</evidence>
<feature type="binding site" evidence="9">
    <location>
        <position position="102"/>
    </location>
    <ligand>
        <name>substrate</name>
    </ligand>
</feature>
<dbReference type="SUPFAM" id="SSF53067">
    <property type="entry name" value="Actin-like ATPase domain"/>
    <property type="match status" value="2"/>
</dbReference>
<dbReference type="AlphaFoldDB" id="A0A7H1AZJ5"/>
<dbReference type="PANTHER" id="PTHR21060:SF21">
    <property type="entry name" value="ACETATE KINASE"/>
    <property type="match status" value="1"/>
</dbReference>
<keyword evidence="8 9" id="KW-0460">Magnesium</keyword>
<dbReference type="EC" id="2.7.2.1" evidence="9"/>
<protein>
    <recommendedName>
        <fullName evidence="9">Acetate kinase</fullName>
        <ecNumber evidence="9">2.7.2.1</ecNumber>
    </recommendedName>
    <alternativeName>
        <fullName evidence="9">Acetokinase</fullName>
    </alternativeName>
</protein>
<proteinExistence type="inferred from homology"/>
<evidence type="ECO:0000256" key="5">
    <source>
        <dbReference type="ARBA" id="ARBA00022741"/>
    </source>
</evidence>
<feature type="binding site" evidence="9">
    <location>
        <begin position="344"/>
        <end position="348"/>
    </location>
    <ligand>
        <name>ATP</name>
        <dbReference type="ChEBI" id="CHEBI:30616"/>
    </ligand>
</feature>
<evidence type="ECO:0000256" key="6">
    <source>
        <dbReference type="ARBA" id="ARBA00022777"/>
    </source>
</evidence>
<feature type="binding site" evidence="9">
    <location>
        <begin position="221"/>
        <end position="225"/>
    </location>
    <ligand>
        <name>ATP</name>
        <dbReference type="ChEBI" id="CHEBI:30616"/>
    </ligand>
</feature>
<keyword evidence="2 9" id="KW-0963">Cytoplasm</keyword>
<dbReference type="Gene3D" id="3.30.420.40">
    <property type="match status" value="2"/>
</dbReference>
<feature type="binding site" evidence="9">
    <location>
        <position position="21"/>
    </location>
    <ligand>
        <name>Mg(2+)</name>
        <dbReference type="ChEBI" id="CHEBI:18420"/>
    </ligand>
</feature>
<evidence type="ECO:0000256" key="4">
    <source>
        <dbReference type="ARBA" id="ARBA00022723"/>
    </source>
</evidence>
<accession>A0A7H1AZJ5</accession>
<comment type="similarity">
    <text evidence="1 9 10">Belongs to the acetokinase family.</text>
</comment>
<feature type="binding site" evidence="9">
    <location>
        <position position="398"/>
    </location>
    <ligand>
        <name>Mg(2+)</name>
        <dbReference type="ChEBI" id="CHEBI:18420"/>
    </ligand>
</feature>
<feature type="binding site" evidence="9">
    <location>
        <position position="28"/>
    </location>
    <ligand>
        <name>ATP</name>
        <dbReference type="ChEBI" id="CHEBI:30616"/>
    </ligand>
</feature>
<dbReference type="InterPro" id="IPR043129">
    <property type="entry name" value="ATPase_NBD"/>
</dbReference>
<keyword evidence="7 9" id="KW-0067">ATP-binding</keyword>
<dbReference type="InterPro" id="IPR000890">
    <property type="entry name" value="Aliphatic_acid_kin_short-chain"/>
</dbReference>
<comment type="catalytic activity">
    <reaction evidence="9">
        <text>acetate + ATP = acetyl phosphate + ADP</text>
        <dbReference type="Rhea" id="RHEA:11352"/>
        <dbReference type="ChEBI" id="CHEBI:22191"/>
        <dbReference type="ChEBI" id="CHEBI:30089"/>
        <dbReference type="ChEBI" id="CHEBI:30616"/>
        <dbReference type="ChEBI" id="CHEBI:456216"/>
        <dbReference type="EC" id="2.7.2.1"/>
    </reaction>
</comment>
<dbReference type="HAMAP" id="MF_00020">
    <property type="entry name" value="Acetate_kinase"/>
    <property type="match status" value="1"/>
</dbReference>
<feature type="active site" description="Proton donor/acceptor" evidence="9">
    <location>
        <position position="161"/>
    </location>
</feature>